<reference evidence="1" key="1">
    <citation type="submission" date="2019-07" db="EMBL/GenBank/DDBJ databases">
        <authorList>
            <person name="Dittberner H."/>
        </authorList>
    </citation>
    <scope>NUCLEOTIDE SEQUENCE [LARGE SCALE GENOMIC DNA]</scope>
</reference>
<protein>
    <submittedName>
        <fullName evidence="1">Uncharacterized protein</fullName>
    </submittedName>
</protein>
<keyword evidence="2" id="KW-1185">Reference proteome</keyword>
<proteinExistence type="predicted"/>
<dbReference type="Proteomes" id="UP000489600">
    <property type="component" value="Unassembled WGS sequence"/>
</dbReference>
<organism evidence="1 2">
    <name type="scientific">Arabis nemorensis</name>
    <dbReference type="NCBI Taxonomy" id="586526"/>
    <lineage>
        <taxon>Eukaryota</taxon>
        <taxon>Viridiplantae</taxon>
        <taxon>Streptophyta</taxon>
        <taxon>Embryophyta</taxon>
        <taxon>Tracheophyta</taxon>
        <taxon>Spermatophyta</taxon>
        <taxon>Magnoliopsida</taxon>
        <taxon>eudicotyledons</taxon>
        <taxon>Gunneridae</taxon>
        <taxon>Pentapetalae</taxon>
        <taxon>rosids</taxon>
        <taxon>malvids</taxon>
        <taxon>Brassicales</taxon>
        <taxon>Brassicaceae</taxon>
        <taxon>Arabideae</taxon>
        <taxon>Arabis</taxon>
    </lineage>
</organism>
<gene>
    <name evidence="1" type="ORF">ANE_LOCUS22260</name>
</gene>
<accession>A0A565CDZ1</accession>
<dbReference type="AlphaFoldDB" id="A0A565CDZ1"/>
<sequence length="82" mass="9274">MVASSDGPMLYTSSLAVRSYGPVLSMSRLGCSSSHRYVWDSFIRTWRRSFALLYSSSSIDSTTSSSYMFREYGAGLNVWIHR</sequence>
<evidence type="ECO:0000313" key="2">
    <source>
        <dbReference type="Proteomes" id="UP000489600"/>
    </source>
</evidence>
<name>A0A565CDZ1_9BRAS</name>
<evidence type="ECO:0000313" key="1">
    <source>
        <dbReference type="EMBL" id="VVB11816.1"/>
    </source>
</evidence>
<comment type="caution">
    <text evidence="1">The sequence shown here is derived from an EMBL/GenBank/DDBJ whole genome shotgun (WGS) entry which is preliminary data.</text>
</comment>
<dbReference type="EMBL" id="CABITT030000007">
    <property type="protein sequence ID" value="VVB11816.1"/>
    <property type="molecule type" value="Genomic_DNA"/>
</dbReference>